<protein>
    <submittedName>
        <fullName evidence="3">Uncharacterized protein LOC120280864</fullName>
    </submittedName>
</protein>
<evidence type="ECO:0000313" key="2">
    <source>
        <dbReference type="Proteomes" id="UP001515500"/>
    </source>
</evidence>
<evidence type="ECO:0000313" key="3">
    <source>
        <dbReference type="RefSeq" id="XP_039143755.1"/>
    </source>
</evidence>
<organism evidence="2 3">
    <name type="scientific">Dioscorea cayennensis subsp. rotundata</name>
    <name type="common">White Guinea yam</name>
    <name type="synonym">Dioscorea rotundata</name>
    <dbReference type="NCBI Taxonomy" id="55577"/>
    <lineage>
        <taxon>Eukaryota</taxon>
        <taxon>Viridiplantae</taxon>
        <taxon>Streptophyta</taxon>
        <taxon>Embryophyta</taxon>
        <taxon>Tracheophyta</taxon>
        <taxon>Spermatophyta</taxon>
        <taxon>Magnoliopsida</taxon>
        <taxon>Liliopsida</taxon>
        <taxon>Dioscoreales</taxon>
        <taxon>Dioscoreaceae</taxon>
        <taxon>Dioscorea</taxon>
    </lineage>
</organism>
<dbReference type="GeneID" id="120280864"/>
<evidence type="ECO:0000256" key="1">
    <source>
        <dbReference type="SAM" id="MobiDB-lite"/>
    </source>
</evidence>
<name>A0AB40CUW5_DIOCR</name>
<proteinExistence type="predicted"/>
<accession>A0AB40CUW5</accession>
<feature type="region of interest" description="Disordered" evidence="1">
    <location>
        <begin position="1"/>
        <end position="57"/>
    </location>
</feature>
<dbReference type="AlphaFoldDB" id="A0AB40CUW5"/>
<gene>
    <name evidence="3" type="primary">LOC120280864</name>
</gene>
<keyword evidence="2" id="KW-1185">Reference proteome</keyword>
<reference evidence="3" key="1">
    <citation type="submission" date="2025-08" db="UniProtKB">
        <authorList>
            <consortium name="RefSeq"/>
        </authorList>
    </citation>
    <scope>IDENTIFICATION</scope>
</reference>
<dbReference type="RefSeq" id="XP_039143755.1">
    <property type="nucleotide sequence ID" value="XM_039287821.1"/>
</dbReference>
<sequence>MKRTRAENTLSKPQKKSRDSTKAPAKVKKESPEEKRTSPEAPLEAPPPALPPAEEEQSLWDFSGECGWWWGVEDEVLLGWFPFGEEDFLWSENRVGGAFWEDYHDIWQLQHIHEIPSSANNA</sequence>
<feature type="compositionally biased region" description="Basic and acidic residues" evidence="1">
    <location>
        <begin position="16"/>
        <end position="38"/>
    </location>
</feature>
<dbReference type="Proteomes" id="UP001515500">
    <property type="component" value="Chromosome 17"/>
</dbReference>